<accession>A0AAW0P4C7</accession>
<evidence type="ECO:0000256" key="1">
    <source>
        <dbReference type="SAM" id="MobiDB-lite"/>
    </source>
</evidence>
<dbReference type="Proteomes" id="UP001460270">
    <property type="component" value="Unassembled WGS sequence"/>
</dbReference>
<name>A0AAW0P4C7_9GOBI</name>
<evidence type="ECO:0000313" key="3">
    <source>
        <dbReference type="Proteomes" id="UP001460270"/>
    </source>
</evidence>
<dbReference type="AlphaFoldDB" id="A0AAW0P4C7"/>
<proteinExistence type="predicted"/>
<feature type="compositionally biased region" description="Basic residues" evidence="1">
    <location>
        <begin position="163"/>
        <end position="174"/>
    </location>
</feature>
<evidence type="ECO:0000313" key="2">
    <source>
        <dbReference type="EMBL" id="KAK7909327.1"/>
    </source>
</evidence>
<feature type="compositionally biased region" description="Basic and acidic residues" evidence="1">
    <location>
        <begin position="133"/>
        <end position="162"/>
    </location>
</feature>
<comment type="caution">
    <text evidence="2">The sequence shown here is derived from an EMBL/GenBank/DDBJ whole genome shotgun (WGS) entry which is preliminary data.</text>
</comment>
<organism evidence="2 3">
    <name type="scientific">Mugilogobius chulae</name>
    <name type="common">yellowstripe goby</name>
    <dbReference type="NCBI Taxonomy" id="88201"/>
    <lineage>
        <taxon>Eukaryota</taxon>
        <taxon>Metazoa</taxon>
        <taxon>Chordata</taxon>
        <taxon>Craniata</taxon>
        <taxon>Vertebrata</taxon>
        <taxon>Euteleostomi</taxon>
        <taxon>Actinopterygii</taxon>
        <taxon>Neopterygii</taxon>
        <taxon>Teleostei</taxon>
        <taxon>Neoteleostei</taxon>
        <taxon>Acanthomorphata</taxon>
        <taxon>Gobiaria</taxon>
        <taxon>Gobiiformes</taxon>
        <taxon>Gobioidei</taxon>
        <taxon>Gobiidae</taxon>
        <taxon>Gobionellinae</taxon>
        <taxon>Mugilogobius</taxon>
    </lineage>
</organism>
<gene>
    <name evidence="2" type="ORF">WMY93_014011</name>
</gene>
<protein>
    <submittedName>
        <fullName evidence="2">Uncharacterized protein</fullName>
    </submittedName>
</protein>
<sequence>MKQDETRVQTQTPAQRTSVDFNPEVRRQEPGFVCGRTRTWRSRGGLGANAANYSLYQRDRAQQCSRWNSSLSVLSYLSGHMDLNGLSESGPGGALLRAGRGGARGEEEGGARGEEEGGPEEKKEEPEEEGEGPEEKNQEPEKKKEGPEEEREELKEEREGQRRGGRSQRKIGRS</sequence>
<feature type="compositionally biased region" description="Basic and acidic residues" evidence="1">
    <location>
        <begin position="103"/>
        <end position="125"/>
    </location>
</feature>
<feature type="region of interest" description="Disordered" evidence="1">
    <location>
        <begin position="81"/>
        <end position="174"/>
    </location>
</feature>
<reference evidence="3" key="1">
    <citation type="submission" date="2024-04" db="EMBL/GenBank/DDBJ databases">
        <title>Salinicola lusitanus LLJ914,a marine bacterium isolated from the Okinawa Trough.</title>
        <authorList>
            <person name="Li J."/>
        </authorList>
    </citation>
    <scope>NUCLEOTIDE SEQUENCE [LARGE SCALE GENOMIC DNA]</scope>
</reference>
<keyword evidence="3" id="KW-1185">Reference proteome</keyword>
<feature type="compositionally biased region" description="Polar residues" evidence="1">
    <location>
        <begin position="8"/>
        <end position="20"/>
    </location>
</feature>
<dbReference type="EMBL" id="JBBPFD010000010">
    <property type="protein sequence ID" value="KAK7909327.1"/>
    <property type="molecule type" value="Genomic_DNA"/>
</dbReference>
<feature type="region of interest" description="Disordered" evidence="1">
    <location>
        <begin position="1"/>
        <end position="30"/>
    </location>
</feature>